<evidence type="ECO:0000259" key="6">
    <source>
        <dbReference type="Pfam" id="PF06271"/>
    </source>
</evidence>
<evidence type="ECO:0000256" key="1">
    <source>
        <dbReference type="ARBA" id="ARBA00004141"/>
    </source>
</evidence>
<dbReference type="Pfam" id="PF06271">
    <property type="entry name" value="RDD"/>
    <property type="match status" value="1"/>
</dbReference>
<dbReference type="RefSeq" id="WP_149957447.1">
    <property type="nucleotide sequence ID" value="NZ_BKDJ01000013.1"/>
</dbReference>
<proteinExistence type="predicted"/>
<evidence type="ECO:0000256" key="5">
    <source>
        <dbReference type="SAM" id="Phobius"/>
    </source>
</evidence>
<accession>A0A5A7NSL0</accession>
<feature type="transmembrane region" description="Helical" evidence="5">
    <location>
        <begin position="106"/>
        <end position="128"/>
    </location>
</feature>
<feature type="transmembrane region" description="Helical" evidence="5">
    <location>
        <begin position="58"/>
        <end position="75"/>
    </location>
</feature>
<dbReference type="GO" id="GO:0016020">
    <property type="term" value="C:membrane"/>
    <property type="evidence" value="ECO:0007669"/>
    <property type="project" value="UniProtKB-SubCell"/>
</dbReference>
<dbReference type="OrthoDB" id="9787732at2"/>
<dbReference type="InterPro" id="IPR010432">
    <property type="entry name" value="RDD"/>
</dbReference>
<keyword evidence="2 5" id="KW-0812">Transmembrane</keyword>
<name>A0A5A7NSL0_9MICC</name>
<keyword evidence="8" id="KW-1185">Reference proteome</keyword>
<sequence length="267" mass="28870">MSTVITGEAVELELSEASFVPRAAGCLIDYAGYALGLVATLVLLSETTALLDAAAGRAWGIGLTVFWFVVVPVAVETLSRGKSLGRLALGLRIVRDDGGSIRFRHAFIRAMLALLEILALMGSLALMVSFANRRGKRLGDLLAGTYSMRERRKKFTPALPAVPAPLRPWVELADLGRVPDALAAKVARFGRQATAMAPASRRQVAAGLAAELQRHVAPAPPPGTEAEDFLVAVMAERRNRDYRRLLAVKERQRAVGARLHRLPFADR</sequence>
<feature type="domain" description="RDD" evidence="6">
    <location>
        <begin position="18"/>
        <end position="144"/>
    </location>
</feature>
<organism evidence="7 8">
    <name type="scientific">Zafaria cholistanensis</name>
    <dbReference type="NCBI Taxonomy" id="1682741"/>
    <lineage>
        <taxon>Bacteria</taxon>
        <taxon>Bacillati</taxon>
        <taxon>Actinomycetota</taxon>
        <taxon>Actinomycetes</taxon>
        <taxon>Micrococcales</taxon>
        <taxon>Micrococcaceae</taxon>
        <taxon>Zafaria</taxon>
    </lineage>
</organism>
<comment type="caution">
    <text evidence="7">The sequence shown here is derived from an EMBL/GenBank/DDBJ whole genome shotgun (WGS) entry which is preliminary data.</text>
</comment>
<evidence type="ECO:0000313" key="7">
    <source>
        <dbReference type="EMBL" id="GER23835.1"/>
    </source>
</evidence>
<evidence type="ECO:0000313" key="8">
    <source>
        <dbReference type="Proteomes" id="UP000325307"/>
    </source>
</evidence>
<evidence type="ECO:0000256" key="3">
    <source>
        <dbReference type="ARBA" id="ARBA00022989"/>
    </source>
</evidence>
<reference evidence="7 8" key="1">
    <citation type="submission" date="2019-09" db="EMBL/GenBank/DDBJ databases">
        <title>Arthrobacter zafarii sp. nov., a moderately thermotolerant and halotolerant actinobacterium isolated from Cholistan desert soil of Pakistan.</title>
        <authorList>
            <person name="Amin A."/>
            <person name="Ahmed I."/>
            <person name="Khalid N."/>
            <person name="Schumann P."/>
            <person name="Busse H.J."/>
            <person name="Khan I.U."/>
            <person name="Li S."/>
            <person name="Li W.J."/>
        </authorList>
    </citation>
    <scope>NUCLEOTIDE SEQUENCE [LARGE SCALE GENOMIC DNA]</scope>
    <source>
        <strain evidence="7 8">NCCP-1664</strain>
    </source>
</reference>
<keyword evidence="3 5" id="KW-1133">Transmembrane helix</keyword>
<keyword evidence="4 5" id="KW-0472">Membrane</keyword>
<comment type="subcellular location">
    <subcellularLocation>
        <location evidence="1">Membrane</location>
        <topology evidence="1">Multi-pass membrane protein</topology>
    </subcellularLocation>
</comment>
<feature type="transmembrane region" description="Helical" evidence="5">
    <location>
        <begin position="30"/>
        <end position="51"/>
    </location>
</feature>
<dbReference type="PANTHER" id="PTHR38480:SF1">
    <property type="entry name" value="SLR0254 PROTEIN"/>
    <property type="match status" value="1"/>
</dbReference>
<evidence type="ECO:0000256" key="2">
    <source>
        <dbReference type="ARBA" id="ARBA00022692"/>
    </source>
</evidence>
<dbReference type="Proteomes" id="UP000325307">
    <property type="component" value="Unassembled WGS sequence"/>
</dbReference>
<protein>
    <submittedName>
        <fullName evidence="7">RDD family protein</fullName>
    </submittedName>
</protein>
<dbReference type="AlphaFoldDB" id="A0A5A7NSL0"/>
<gene>
    <name evidence="7" type="ORF">NCCP1664_23300</name>
</gene>
<dbReference type="EMBL" id="BKDJ01000013">
    <property type="protein sequence ID" value="GER23835.1"/>
    <property type="molecule type" value="Genomic_DNA"/>
</dbReference>
<evidence type="ECO:0000256" key="4">
    <source>
        <dbReference type="ARBA" id="ARBA00023136"/>
    </source>
</evidence>
<dbReference type="PANTHER" id="PTHR38480">
    <property type="entry name" value="SLR0254 PROTEIN"/>
    <property type="match status" value="1"/>
</dbReference>